<dbReference type="Gene3D" id="3.40.50.720">
    <property type="entry name" value="NAD(P)-binding Rossmann-like Domain"/>
    <property type="match status" value="2"/>
</dbReference>
<keyword evidence="2" id="KW-0520">NAD</keyword>
<comment type="caution">
    <text evidence="4">The sequence shown here is derived from an EMBL/GenBank/DDBJ whole genome shotgun (WGS) entry which is preliminary data.</text>
</comment>
<dbReference type="EMBL" id="JACHFF010000004">
    <property type="protein sequence ID" value="MBB6424083.1"/>
    <property type="molecule type" value="Genomic_DNA"/>
</dbReference>
<sequence>MMNITSTVKLKDYMVEQITGKYNYLYVGKENMTDKIKAETDVFVTYGGDLTDGEAEQFENLKWVHVMSAGIDEIPKDIFDKALVTNSTGIHKIPMTEYAVGILMQYYKNFAKLHEAQKNNEWIRYSRSEELYGKEAHILGTGSIGSHLAKALQVFGVRTVGYNTNGRSIEGFDQTYAISELNERIGTADIMVNILPSTPSTTNFLQTETFKLMKDEAVFLNIGRGTVMTDEVLIEVLEQKYIAQVLSDVFNTEPLPAESPLYNYDNLTITPHCSAKTGMYNVRAFDIFMYNLERMDNEADMQNVIDYNKGY</sequence>
<dbReference type="InterPro" id="IPR006140">
    <property type="entry name" value="D-isomer_DH_NAD-bd"/>
</dbReference>
<proteinExistence type="predicted"/>
<protein>
    <submittedName>
        <fullName evidence="4">Phosphoglycerate dehydrogenase-like enzyme</fullName>
    </submittedName>
</protein>
<evidence type="ECO:0000313" key="4">
    <source>
        <dbReference type="EMBL" id="MBB6424083.1"/>
    </source>
</evidence>
<keyword evidence="5" id="KW-1185">Reference proteome</keyword>
<reference evidence="4 5" key="1">
    <citation type="submission" date="2020-08" db="EMBL/GenBank/DDBJ databases">
        <title>Genomic Encyclopedia of Type Strains, Phase IV (KMG-IV): sequencing the most valuable type-strain genomes for metagenomic binning, comparative biology and taxonomic classification.</title>
        <authorList>
            <person name="Goeker M."/>
        </authorList>
    </citation>
    <scope>NUCLEOTIDE SEQUENCE [LARGE SCALE GENOMIC DNA]</scope>
    <source>
        <strain evidence="4 5">DSM 22419</strain>
    </source>
</reference>
<dbReference type="SUPFAM" id="SSF51735">
    <property type="entry name" value="NAD(P)-binding Rossmann-fold domains"/>
    <property type="match status" value="1"/>
</dbReference>
<evidence type="ECO:0000313" key="5">
    <source>
        <dbReference type="Proteomes" id="UP000545588"/>
    </source>
</evidence>
<dbReference type="InterPro" id="IPR036291">
    <property type="entry name" value="NAD(P)-bd_dom_sf"/>
</dbReference>
<organism evidence="4 5">
    <name type="scientific">Jeotgalicoccus coquinae</name>
    <dbReference type="NCBI Taxonomy" id="709509"/>
    <lineage>
        <taxon>Bacteria</taxon>
        <taxon>Bacillati</taxon>
        <taxon>Bacillota</taxon>
        <taxon>Bacilli</taxon>
        <taxon>Bacillales</taxon>
        <taxon>Staphylococcaceae</taxon>
        <taxon>Jeotgalicoccus</taxon>
    </lineage>
</organism>
<keyword evidence="1" id="KW-0560">Oxidoreductase</keyword>
<evidence type="ECO:0000256" key="1">
    <source>
        <dbReference type="ARBA" id="ARBA00023002"/>
    </source>
</evidence>
<name>A0ABR6QR88_9STAP</name>
<evidence type="ECO:0000259" key="3">
    <source>
        <dbReference type="Pfam" id="PF02826"/>
    </source>
</evidence>
<dbReference type="Pfam" id="PF02826">
    <property type="entry name" value="2-Hacid_dh_C"/>
    <property type="match status" value="1"/>
</dbReference>
<dbReference type="SUPFAM" id="SSF52283">
    <property type="entry name" value="Formate/glycerate dehydrogenase catalytic domain-like"/>
    <property type="match status" value="1"/>
</dbReference>
<evidence type="ECO:0000256" key="2">
    <source>
        <dbReference type="ARBA" id="ARBA00023027"/>
    </source>
</evidence>
<dbReference type="PANTHER" id="PTHR43333">
    <property type="entry name" value="2-HACID_DH_C DOMAIN-CONTAINING PROTEIN"/>
    <property type="match status" value="1"/>
</dbReference>
<feature type="domain" description="D-isomer specific 2-hydroxyacid dehydrogenase NAD-binding" evidence="3">
    <location>
        <begin position="101"/>
        <end position="274"/>
    </location>
</feature>
<dbReference type="PANTHER" id="PTHR43333:SF1">
    <property type="entry name" value="D-ISOMER SPECIFIC 2-HYDROXYACID DEHYDROGENASE NAD-BINDING DOMAIN-CONTAINING PROTEIN"/>
    <property type="match status" value="1"/>
</dbReference>
<dbReference type="CDD" id="cd05300">
    <property type="entry name" value="2-Hacid_dh_1"/>
    <property type="match status" value="1"/>
</dbReference>
<gene>
    <name evidence="4" type="ORF">HNR41_002069</name>
</gene>
<accession>A0ABR6QR88</accession>
<dbReference type="Proteomes" id="UP000545588">
    <property type="component" value="Unassembled WGS sequence"/>
</dbReference>